<keyword evidence="4" id="KW-0677">Repeat</keyword>
<dbReference type="PIRSF" id="PIRSF006485">
    <property type="entry name" value="GTP-binding_EngA"/>
    <property type="match status" value="1"/>
</dbReference>
<evidence type="ECO:0000256" key="3">
    <source>
        <dbReference type="ARBA" id="ARBA00022517"/>
    </source>
</evidence>
<feature type="domain" description="EngA-type G" evidence="9">
    <location>
        <begin position="255"/>
        <end position="428"/>
    </location>
</feature>
<dbReference type="InterPro" id="IPR016484">
    <property type="entry name" value="GTPase_Der"/>
</dbReference>
<dbReference type="FunFam" id="3.40.50.300:FF:000057">
    <property type="entry name" value="GTPase Der"/>
    <property type="match status" value="1"/>
</dbReference>
<dbReference type="CDD" id="cd01894">
    <property type="entry name" value="EngA1"/>
    <property type="match status" value="1"/>
</dbReference>
<dbReference type="InterPro" id="IPR006073">
    <property type="entry name" value="GTP-bd"/>
</dbReference>
<protein>
    <recommendedName>
        <fullName evidence="2">GTPase Der</fullName>
    </recommendedName>
    <alternativeName>
        <fullName evidence="7">GTP-binding protein EngA</fullName>
    </alternativeName>
</protein>
<dbReference type="CDD" id="cd01895">
    <property type="entry name" value="EngA2"/>
    <property type="match status" value="1"/>
</dbReference>
<keyword evidence="6" id="KW-0342">GTP-binding</keyword>
<dbReference type="Gene3D" id="3.30.300.20">
    <property type="match status" value="1"/>
</dbReference>
<evidence type="ECO:0000256" key="4">
    <source>
        <dbReference type="ARBA" id="ARBA00022737"/>
    </source>
</evidence>
<dbReference type="Pfam" id="PF01926">
    <property type="entry name" value="MMR_HSR1"/>
    <property type="match status" value="2"/>
</dbReference>
<evidence type="ECO:0000313" key="11">
    <source>
        <dbReference type="EMBL" id="CAB4929914.1"/>
    </source>
</evidence>
<dbReference type="PANTHER" id="PTHR43834">
    <property type="entry name" value="GTPASE DER"/>
    <property type="match status" value="1"/>
</dbReference>
<sequence>MSSHDPHVDPSLVDTDLGYDDDDTAWDSDEVIEVDDLDGEGQGPDLGELVDGEDFDARALAALGFDIDDLEVFDDEDDVMLPVVAIVGRPNVGKSTLVNRILGHREAVVEDVPGVTRDRVTYPGEWAGHRFLMVDTGGWEREAKGMAAQVTAQAERAMFEADVIMFVLDAMVGATDADEDVVKVLRRTNKPVILVANKVDDSRGDADAANLWSLGLGEPYAVSSLHGRGSGDMLDAVVAALPEVGSRASAPRGPRRVALVGKPNVGKSSLLNKLAGESRVVVDSVAGTTVDPVDELVEIAGTTWRFVDTAGIRRRVLESSGHEYYASLRTKGALDKAEVAVVLLEAHEPLAEQDLRILQMVIDGGRSLVLAFNKWDLIDDERRKYLEREIERDLNFVQWAPRVNVSARTGRHMEKFVPALEAALKGWETRISTAKLNAFLATLAAAHPHPVRGGKQPRILFGTQATTKPPTFVLFTTGFLEAGYRRFIERRLREEFGFEGTPIRVNLRVRTKRPRR</sequence>
<dbReference type="PANTHER" id="PTHR43834:SF6">
    <property type="entry name" value="GTPASE DER"/>
    <property type="match status" value="1"/>
</dbReference>
<organism evidence="12">
    <name type="scientific">freshwater metagenome</name>
    <dbReference type="NCBI Taxonomy" id="449393"/>
    <lineage>
        <taxon>unclassified sequences</taxon>
        <taxon>metagenomes</taxon>
        <taxon>ecological metagenomes</taxon>
    </lineage>
</organism>
<evidence type="ECO:0000256" key="2">
    <source>
        <dbReference type="ARBA" id="ARBA00020953"/>
    </source>
</evidence>
<dbReference type="NCBIfam" id="NF002828">
    <property type="entry name" value="PRK03003.1"/>
    <property type="match status" value="1"/>
</dbReference>
<evidence type="ECO:0000256" key="5">
    <source>
        <dbReference type="ARBA" id="ARBA00022741"/>
    </source>
</evidence>
<reference evidence="12" key="1">
    <citation type="submission" date="2020-05" db="EMBL/GenBank/DDBJ databases">
        <authorList>
            <person name="Chiriac C."/>
            <person name="Salcher M."/>
            <person name="Ghai R."/>
            <person name="Kavagutti S V."/>
        </authorList>
    </citation>
    <scope>NUCLEOTIDE SEQUENCE</scope>
</reference>
<dbReference type="GO" id="GO:0042254">
    <property type="term" value="P:ribosome biogenesis"/>
    <property type="evidence" value="ECO:0007669"/>
    <property type="project" value="UniProtKB-KW"/>
</dbReference>
<dbReference type="EMBL" id="CAFBND010000009">
    <property type="protein sequence ID" value="CAB4929914.1"/>
    <property type="molecule type" value="Genomic_DNA"/>
</dbReference>
<dbReference type="InterPro" id="IPR027417">
    <property type="entry name" value="P-loop_NTPase"/>
</dbReference>
<dbReference type="GO" id="GO:0005525">
    <property type="term" value="F:GTP binding"/>
    <property type="evidence" value="ECO:0007669"/>
    <property type="project" value="UniProtKB-KW"/>
</dbReference>
<dbReference type="InterPro" id="IPR032859">
    <property type="entry name" value="KH_dom-like"/>
</dbReference>
<feature type="domain" description="EngA-type G" evidence="9">
    <location>
        <begin position="82"/>
        <end position="245"/>
    </location>
</feature>
<gene>
    <name evidence="10" type="ORF">UFOPK3268_00156</name>
    <name evidence="11" type="ORF">UFOPK3752_00361</name>
    <name evidence="12" type="ORF">UFOPK4150_01120</name>
</gene>
<evidence type="ECO:0000256" key="1">
    <source>
        <dbReference type="ARBA" id="ARBA00008279"/>
    </source>
</evidence>
<dbReference type="SUPFAM" id="SSF52540">
    <property type="entry name" value="P-loop containing nucleoside triphosphate hydrolases"/>
    <property type="match status" value="2"/>
</dbReference>
<dbReference type="InterPro" id="IPR005225">
    <property type="entry name" value="Small_GTP-bd"/>
</dbReference>
<evidence type="ECO:0000256" key="6">
    <source>
        <dbReference type="ARBA" id="ARBA00023134"/>
    </source>
</evidence>
<evidence type="ECO:0000256" key="7">
    <source>
        <dbReference type="ARBA" id="ARBA00032345"/>
    </source>
</evidence>
<evidence type="ECO:0000313" key="10">
    <source>
        <dbReference type="EMBL" id="CAB4846322.1"/>
    </source>
</evidence>
<dbReference type="InterPro" id="IPR003593">
    <property type="entry name" value="AAA+_ATPase"/>
</dbReference>
<keyword evidence="3" id="KW-0690">Ribosome biogenesis</keyword>
<dbReference type="EMBL" id="CAFBIZ010000010">
    <property type="protein sequence ID" value="CAB4846322.1"/>
    <property type="molecule type" value="Genomic_DNA"/>
</dbReference>
<dbReference type="SMART" id="SM00382">
    <property type="entry name" value="AAA"/>
    <property type="match status" value="2"/>
</dbReference>
<dbReference type="Gene3D" id="3.40.50.300">
    <property type="entry name" value="P-loop containing nucleotide triphosphate hydrolases"/>
    <property type="match status" value="2"/>
</dbReference>
<proteinExistence type="inferred from homology"/>
<evidence type="ECO:0000259" key="9">
    <source>
        <dbReference type="PROSITE" id="PS51712"/>
    </source>
</evidence>
<dbReference type="Pfam" id="PF14714">
    <property type="entry name" value="KH_dom-like"/>
    <property type="match status" value="1"/>
</dbReference>
<accession>A0A6J7RTW7</accession>
<dbReference type="FunFam" id="3.30.300.20:FF:000004">
    <property type="entry name" value="GTPase Der"/>
    <property type="match status" value="1"/>
</dbReference>
<evidence type="ECO:0000313" key="12">
    <source>
        <dbReference type="EMBL" id="CAB5032269.1"/>
    </source>
</evidence>
<dbReference type="HAMAP" id="MF_00195">
    <property type="entry name" value="GTPase_Der"/>
    <property type="match status" value="1"/>
</dbReference>
<name>A0A6J7RTW7_9ZZZZ</name>
<dbReference type="NCBIfam" id="TIGR03594">
    <property type="entry name" value="GTPase_EngA"/>
    <property type="match status" value="1"/>
</dbReference>
<comment type="similarity">
    <text evidence="1">Belongs to the TRAFAC class TrmE-Era-EngA-EngB-Septin-like GTPase superfamily. EngA (Der) GTPase family.</text>
</comment>
<dbReference type="PROSITE" id="PS51712">
    <property type="entry name" value="G_ENGA"/>
    <property type="match status" value="2"/>
</dbReference>
<keyword evidence="5" id="KW-0547">Nucleotide-binding</keyword>
<dbReference type="PRINTS" id="PR00326">
    <property type="entry name" value="GTP1OBG"/>
</dbReference>
<feature type="region of interest" description="Disordered" evidence="8">
    <location>
        <begin position="1"/>
        <end position="25"/>
    </location>
</feature>
<dbReference type="GO" id="GO:0043022">
    <property type="term" value="F:ribosome binding"/>
    <property type="evidence" value="ECO:0007669"/>
    <property type="project" value="TreeGrafter"/>
</dbReference>
<dbReference type="InterPro" id="IPR015946">
    <property type="entry name" value="KH_dom-like_a/b"/>
</dbReference>
<dbReference type="AlphaFoldDB" id="A0A6J7RTW7"/>
<evidence type="ECO:0000256" key="8">
    <source>
        <dbReference type="SAM" id="MobiDB-lite"/>
    </source>
</evidence>
<dbReference type="NCBIfam" id="TIGR00231">
    <property type="entry name" value="small_GTP"/>
    <property type="match status" value="2"/>
</dbReference>
<dbReference type="EMBL" id="CAFBPU010000020">
    <property type="protein sequence ID" value="CAB5032269.1"/>
    <property type="molecule type" value="Genomic_DNA"/>
</dbReference>
<dbReference type="InterPro" id="IPR031166">
    <property type="entry name" value="G_ENGA"/>
</dbReference>